<evidence type="ECO:0000313" key="3">
    <source>
        <dbReference type="Proteomes" id="UP001295684"/>
    </source>
</evidence>
<feature type="compositionally biased region" description="Acidic residues" evidence="1">
    <location>
        <begin position="35"/>
        <end position="67"/>
    </location>
</feature>
<protein>
    <submittedName>
        <fullName evidence="2">Uncharacterized protein</fullName>
    </submittedName>
</protein>
<feature type="compositionally biased region" description="Polar residues" evidence="1">
    <location>
        <begin position="802"/>
        <end position="834"/>
    </location>
</feature>
<name>A0AAD1Y4Z0_EUPCR</name>
<evidence type="ECO:0000256" key="1">
    <source>
        <dbReference type="SAM" id="MobiDB-lite"/>
    </source>
</evidence>
<feature type="region of interest" description="Disordered" evidence="1">
    <location>
        <begin position="296"/>
        <end position="342"/>
    </location>
</feature>
<organism evidence="2 3">
    <name type="scientific">Euplotes crassus</name>
    <dbReference type="NCBI Taxonomy" id="5936"/>
    <lineage>
        <taxon>Eukaryota</taxon>
        <taxon>Sar</taxon>
        <taxon>Alveolata</taxon>
        <taxon>Ciliophora</taxon>
        <taxon>Intramacronucleata</taxon>
        <taxon>Spirotrichea</taxon>
        <taxon>Hypotrichia</taxon>
        <taxon>Euplotida</taxon>
        <taxon>Euplotidae</taxon>
        <taxon>Moneuplotes</taxon>
    </lineage>
</organism>
<comment type="caution">
    <text evidence="2">The sequence shown here is derived from an EMBL/GenBank/DDBJ whole genome shotgun (WGS) entry which is preliminary data.</text>
</comment>
<feature type="region of interest" description="Disordered" evidence="1">
    <location>
        <begin position="1"/>
        <end position="72"/>
    </location>
</feature>
<evidence type="ECO:0000313" key="2">
    <source>
        <dbReference type="EMBL" id="CAI2384584.1"/>
    </source>
</evidence>
<reference evidence="2" key="1">
    <citation type="submission" date="2023-07" db="EMBL/GenBank/DDBJ databases">
        <authorList>
            <consortium name="AG Swart"/>
            <person name="Singh M."/>
            <person name="Singh A."/>
            <person name="Seah K."/>
            <person name="Emmerich C."/>
        </authorList>
    </citation>
    <scope>NUCLEOTIDE SEQUENCE</scope>
    <source>
        <strain evidence="2">DP1</strain>
    </source>
</reference>
<dbReference type="EMBL" id="CAMPGE010026919">
    <property type="protein sequence ID" value="CAI2384584.1"/>
    <property type="molecule type" value="Genomic_DNA"/>
</dbReference>
<keyword evidence="3" id="KW-1185">Reference proteome</keyword>
<gene>
    <name evidence="2" type="ORF">ECRASSUSDP1_LOCUS26117</name>
</gene>
<accession>A0AAD1Y4Z0</accession>
<feature type="region of interest" description="Disordered" evidence="1">
    <location>
        <begin position="718"/>
        <end position="834"/>
    </location>
</feature>
<feature type="compositionally biased region" description="Basic residues" evidence="1">
    <location>
        <begin position="723"/>
        <end position="733"/>
    </location>
</feature>
<feature type="region of interest" description="Disordered" evidence="1">
    <location>
        <begin position="628"/>
        <end position="679"/>
    </location>
</feature>
<feature type="compositionally biased region" description="Basic and acidic residues" evidence="1">
    <location>
        <begin position="649"/>
        <end position="661"/>
    </location>
</feature>
<feature type="compositionally biased region" description="Basic and acidic residues" evidence="1">
    <location>
        <begin position="296"/>
        <end position="306"/>
    </location>
</feature>
<feature type="compositionally biased region" description="Polar residues" evidence="1">
    <location>
        <begin position="1"/>
        <end position="18"/>
    </location>
</feature>
<dbReference type="AlphaFoldDB" id="A0AAD1Y4Z0"/>
<sequence length="834" mass="95102">MQNTNYSSSTDPQIGASTQDHDIGPKYGSFQHNDSDEDNEVNFMDNDDEGLYSHEDDDFDNSFDDSDLQNKDPEDIQNQLKELNDSAVVSLKDEETESANDKLKRCEQILENLISEGRDVDRNQIIVVLHNLACCHQRSSMLDDCVSYLDGTIFNINISLKSQILNQLSEDYGPVIVKDELNEIMDDASQDMILNEEVSRKLTMSYKFQKLRYLSRLHLQLGAVLSQINKHEEALYHGKIAALYCQDLIKNTKLLCEDYLAQISQTASRNKLGAGNSRRSNVLPNKDKLKNKIDKLHKFESKEKSQKSPKKPLLKSKEEGQVLGLPPEEEKKSEKEDLEDEPSIFFFEDDENELENLAKKCLPILTEMMNQITNFEQYNNNKDFEKEHQYEHTLIVDEEQPKRSGIGLHKSIKGSKMKLSYDKPKSAKISKDYQLKSDLCSLKDTVTGLLGVKRFEDWILNLNIGNVMHLSPLTLQEMYLQLDNSHELTRDAILEKVVLLSIAYFCVGTELRFLSQNQKSEGSQNPTEKYTKKESEKWQAKAVESACTFLPSECPLVGHVISSYQKHHSIISDPIPEDEELDEDLAIIRPLNEVKEDSINYHQIIKNHIKKPKKPAYNWRQEINKLPREIPKENKPSAPEHPPKKHKVRETIPHKHMDNEKRVKKKKTPITGPNKPTIRTQELGRTDLKKFLKRISTPSGTKTKAAVVMSSHDFNKIITKPHVSSKTKMKSKKSPITIKSKRPATQGSSAGVLPRSSKGSMPKYSKCVISPSTKYKPMPPRPLSKGTKAKKEPSTRPVYISRPNSSKPLSKGSRYSSQNTLSSHTKYLRLSQLS</sequence>
<dbReference type="Proteomes" id="UP001295684">
    <property type="component" value="Unassembled WGS sequence"/>
</dbReference>
<proteinExistence type="predicted"/>